<evidence type="ECO:0000256" key="5">
    <source>
        <dbReference type="ARBA" id="ARBA00012951"/>
    </source>
</evidence>
<dbReference type="EC" id="7.1.1.8" evidence="5 20"/>
<keyword evidence="25" id="KW-1185">Reference proteome</keyword>
<evidence type="ECO:0000256" key="12">
    <source>
        <dbReference type="ARBA" id="ARBA00022967"/>
    </source>
</evidence>
<protein>
    <recommendedName>
        <fullName evidence="6 20">Ubiquinol-cytochrome c reductase iron-sulfur subunit</fullName>
        <ecNumber evidence="5 20">7.1.1.8</ecNumber>
    </recommendedName>
</protein>
<dbReference type="PRINTS" id="PR00162">
    <property type="entry name" value="RIESKE"/>
</dbReference>
<dbReference type="InterPro" id="IPR006317">
    <property type="entry name" value="Ubiquinol_cyt_c_Rdtase_Fe-S-su"/>
</dbReference>
<evidence type="ECO:0000256" key="20">
    <source>
        <dbReference type="RuleBase" id="RU004494"/>
    </source>
</evidence>
<comment type="caution">
    <text evidence="24">The sequence shown here is derived from an EMBL/GenBank/DDBJ whole genome shotgun (WGS) entry which is preliminary data.</text>
</comment>
<comment type="cofactor">
    <cofactor evidence="20">
        <name>[2Fe-2S] cluster</name>
        <dbReference type="ChEBI" id="CHEBI:190135"/>
    </cofactor>
    <text evidence="20">Binds 1 [2Fe-2S] cluster per subunit.</text>
</comment>
<dbReference type="Gene3D" id="2.102.10.10">
    <property type="entry name" value="Rieske [2Fe-2S] iron-sulphur domain"/>
    <property type="match status" value="1"/>
</dbReference>
<dbReference type="InterPro" id="IPR017941">
    <property type="entry name" value="Rieske_2Fe-2S"/>
</dbReference>
<comment type="subunit">
    <text evidence="4 21">The main subunits of complex b-c1 are: cytochrome b, cytochrome c1 and the Rieske protein.</text>
</comment>
<dbReference type="PROSITE" id="PS51296">
    <property type="entry name" value="RIESKE"/>
    <property type="match status" value="1"/>
</dbReference>
<comment type="similarity">
    <text evidence="3">Belongs to the Rieske iron-sulfur protein family.</text>
</comment>
<dbReference type="EMBL" id="JAATNW010000005">
    <property type="protein sequence ID" value="NMH60439.1"/>
    <property type="molecule type" value="Genomic_DNA"/>
</dbReference>
<feature type="region of interest" description="Disordered" evidence="22">
    <location>
        <begin position="98"/>
        <end position="117"/>
    </location>
</feature>
<keyword evidence="14 20" id="KW-1133">Transmembrane helix</keyword>
<dbReference type="NCBIfam" id="TIGR01416">
    <property type="entry name" value="Rieske_proteo"/>
    <property type="match status" value="1"/>
</dbReference>
<keyword evidence="9 20" id="KW-0812">Transmembrane</keyword>
<dbReference type="SUPFAM" id="SSF50022">
    <property type="entry name" value="ISP domain"/>
    <property type="match status" value="1"/>
</dbReference>
<dbReference type="Gene3D" id="1.20.5.510">
    <property type="entry name" value="Single helix bin"/>
    <property type="match status" value="1"/>
</dbReference>
<evidence type="ECO:0000256" key="13">
    <source>
        <dbReference type="ARBA" id="ARBA00022982"/>
    </source>
</evidence>
<keyword evidence="7 20" id="KW-0813">Transport</keyword>
<feature type="domain" description="Rieske" evidence="23">
    <location>
        <begin position="97"/>
        <end position="202"/>
    </location>
</feature>
<reference evidence="24 25" key="1">
    <citation type="submission" date="2020-03" db="EMBL/GenBank/DDBJ databases">
        <title>Alteromonas ponticola sp. nov., isolated from seawater.</title>
        <authorList>
            <person name="Yoon J.-H."/>
            <person name="Kim Y.-O."/>
        </authorList>
    </citation>
    <scope>NUCLEOTIDE SEQUENCE [LARGE SCALE GENOMIC DNA]</scope>
    <source>
        <strain evidence="24 25">MYP5</strain>
    </source>
</reference>
<accession>A0ABX1R1V5</accession>
<dbReference type="InterPro" id="IPR006311">
    <property type="entry name" value="TAT_signal"/>
</dbReference>
<keyword evidence="18" id="KW-1015">Disulfide bond</keyword>
<evidence type="ECO:0000256" key="16">
    <source>
        <dbReference type="ARBA" id="ARBA00023014"/>
    </source>
</evidence>
<evidence type="ECO:0000256" key="21">
    <source>
        <dbReference type="RuleBase" id="RU004497"/>
    </source>
</evidence>
<dbReference type="PANTHER" id="PTHR10134">
    <property type="entry name" value="CYTOCHROME B-C1 COMPLEX SUBUNIT RIESKE, MITOCHONDRIAL"/>
    <property type="match status" value="1"/>
</dbReference>
<keyword evidence="10" id="KW-0001">2Fe-2S</keyword>
<dbReference type="InterPro" id="IPR019470">
    <property type="entry name" value="Ubiq_cytC_Rdtase_Fe-S_su_TAT"/>
</dbReference>
<evidence type="ECO:0000256" key="9">
    <source>
        <dbReference type="ARBA" id="ARBA00022692"/>
    </source>
</evidence>
<evidence type="ECO:0000256" key="7">
    <source>
        <dbReference type="ARBA" id="ARBA00022448"/>
    </source>
</evidence>
<keyword evidence="16" id="KW-0411">Iron-sulfur</keyword>
<dbReference type="PROSITE" id="PS51318">
    <property type="entry name" value="TAT"/>
    <property type="match status" value="1"/>
</dbReference>
<evidence type="ECO:0000259" key="23">
    <source>
        <dbReference type="PROSITE" id="PS51296"/>
    </source>
</evidence>
<evidence type="ECO:0000256" key="6">
    <source>
        <dbReference type="ARBA" id="ARBA00019816"/>
    </source>
</evidence>
<evidence type="ECO:0000313" key="25">
    <source>
        <dbReference type="Proteomes" id="UP000709336"/>
    </source>
</evidence>
<feature type="transmembrane region" description="Helical" evidence="20">
    <location>
        <begin position="26"/>
        <end position="48"/>
    </location>
</feature>
<dbReference type="InterPro" id="IPR005805">
    <property type="entry name" value="Rieske_Fe-S_prot_C"/>
</dbReference>
<keyword evidence="11" id="KW-0479">Metal-binding</keyword>
<evidence type="ECO:0000256" key="11">
    <source>
        <dbReference type="ARBA" id="ARBA00022723"/>
    </source>
</evidence>
<comment type="subcellular location">
    <subcellularLocation>
        <location evidence="2">Cell membrane</location>
        <topology evidence="2">Single-pass membrane protein</topology>
    </subcellularLocation>
</comment>
<comment type="miscellaneous">
    <text evidence="20">The Rieske protein is a high potential 2Fe-2S protein.</text>
</comment>
<feature type="compositionally biased region" description="Basic and acidic residues" evidence="22">
    <location>
        <begin position="98"/>
        <end position="109"/>
    </location>
</feature>
<dbReference type="InterPro" id="IPR014349">
    <property type="entry name" value="Rieske_Fe-S_prot"/>
</dbReference>
<evidence type="ECO:0000256" key="15">
    <source>
        <dbReference type="ARBA" id="ARBA00023004"/>
    </source>
</evidence>
<evidence type="ECO:0000256" key="1">
    <source>
        <dbReference type="ARBA" id="ARBA00002444"/>
    </source>
</evidence>
<evidence type="ECO:0000256" key="22">
    <source>
        <dbReference type="SAM" id="MobiDB-lite"/>
    </source>
</evidence>
<gene>
    <name evidence="24" type="primary">petA</name>
    <name evidence="24" type="ORF">HCJ96_10440</name>
</gene>
<evidence type="ECO:0000256" key="19">
    <source>
        <dbReference type="ARBA" id="ARBA00029351"/>
    </source>
</evidence>
<evidence type="ECO:0000256" key="3">
    <source>
        <dbReference type="ARBA" id="ARBA00010651"/>
    </source>
</evidence>
<dbReference type="CDD" id="cd03470">
    <property type="entry name" value="Rieske_cytochrome_bc1"/>
    <property type="match status" value="1"/>
</dbReference>
<dbReference type="RefSeq" id="WP_169210996.1">
    <property type="nucleotide sequence ID" value="NZ_JAATNW010000005.1"/>
</dbReference>
<evidence type="ECO:0000256" key="18">
    <source>
        <dbReference type="ARBA" id="ARBA00023157"/>
    </source>
</evidence>
<evidence type="ECO:0000256" key="14">
    <source>
        <dbReference type="ARBA" id="ARBA00022989"/>
    </source>
</evidence>
<keyword evidence="15" id="KW-0408">Iron</keyword>
<evidence type="ECO:0000256" key="2">
    <source>
        <dbReference type="ARBA" id="ARBA00004162"/>
    </source>
</evidence>
<dbReference type="Pfam" id="PF00355">
    <property type="entry name" value="Rieske"/>
    <property type="match status" value="1"/>
</dbReference>
<evidence type="ECO:0000256" key="17">
    <source>
        <dbReference type="ARBA" id="ARBA00023136"/>
    </source>
</evidence>
<feature type="region of interest" description="Disordered" evidence="22">
    <location>
        <begin position="1"/>
        <end position="23"/>
    </location>
</feature>
<evidence type="ECO:0000313" key="24">
    <source>
        <dbReference type="EMBL" id="NMH60439.1"/>
    </source>
</evidence>
<evidence type="ECO:0000256" key="10">
    <source>
        <dbReference type="ARBA" id="ARBA00022714"/>
    </source>
</evidence>
<dbReference type="InterPro" id="IPR036922">
    <property type="entry name" value="Rieske_2Fe-2S_sf"/>
</dbReference>
<evidence type="ECO:0000256" key="4">
    <source>
        <dbReference type="ARBA" id="ARBA00011649"/>
    </source>
</evidence>
<proteinExistence type="inferred from homology"/>
<sequence length="210" mass="22710">MSNVSVDANQSAPKDNQPQDNTRRRFLTVATSVVGGVGVVGAAVPFIASWNPSAKAKAAGADVEVDISGIQPGQLIRVMWRSKPVWVVRRTPETLAGLEKHEGQLKDPNSEAEQQPGFAQNRYRSLKEEYLILVGICTHLGCSPQHLKDGAFEEIVEGVPNGFFCPCHGSKFDMAGRVFENVPAPLNLVVPPYQFVDDKTVIIGSEGEAV</sequence>
<keyword evidence="12" id="KW-1278">Translocase</keyword>
<comment type="catalytic activity">
    <reaction evidence="19 20">
        <text>a quinol + 2 Fe(III)-[cytochrome c](out) = a quinone + 2 Fe(II)-[cytochrome c](out) + 2 H(+)(out)</text>
        <dbReference type="Rhea" id="RHEA:11484"/>
        <dbReference type="Rhea" id="RHEA-COMP:10350"/>
        <dbReference type="Rhea" id="RHEA-COMP:14399"/>
        <dbReference type="ChEBI" id="CHEBI:15378"/>
        <dbReference type="ChEBI" id="CHEBI:24646"/>
        <dbReference type="ChEBI" id="CHEBI:29033"/>
        <dbReference type="ChEBI" id="CHEBI:29034"/>
        <dbReference type="ChEBI" id="CHEBI:132124"/>
        <dbReference type="EC" id="7.1.1.8"/>
    </reaction>
</comment>
<comment type="function">
    <text evidence="1">Component of the ubiquinol-cytochrome c reductase complex (complex III or cytochrome b-c1 complex), which is a respiratory chain that generates an electrochemical potential coupled to ATP synthesis.</text>
</comment>
<keyword evidence="17 20" id="KW-0472">Membrane</keyword>
<keyword evidence="13 20" id="KW-0249">Electron transport</keyword>
<dbReference type="Pfam" id="PF10399">
    <property type="entry name" value="UCR_Fe-S_N"/>
    <property type="match status" value="1"/>
</dbReference>
<evidence type="ECO:0000256" key="8">
    <source>
        <dbReference type="ARBA" id="ARBA00022475"/>
    </source>
</evidence>
<name>A0ABX1R1V5_9ALTE</name>
<organism evidence="24 25">
    <name type="scientific">Alteromonas ponticola</name>
    <dbReference type="NCBI Taxonomy" id="2720613"/>
    <lineage>
        <taxon>Bacteria</taxon>
        <taxon>Pseudomonadati</taxon>
        <taxon>Pseudomonadota</taxon>
        <taxon>Gammaproteobacteria</taxon>
        <taxon>Alteromonadales</taxon>
        <taxon>Alteromonadaceae</taxon>
        <taxon>Alteromonas/Salinimonas group</taxon>
        <taxon>Alteromonas</taxon>
    </lineage>
</organism>
<feature type="compositionally biased region" description="Polar residues" evidence="22">
    <location>
        <begin position="1"/>
        <end position="20"/>
    </location>
</feature>
<keyword evidence="8" id="KW-1003">Cell membrane</keyword>
<dbReference type="Proteomes" id="UP000709336">
    <property type="component" value="Unassembled WGS sequence"/>
</dbReference>